<dbReference type="SUPFAM" id="SSF53756">
    <property type="entry name" value="UDP-Glycosyltransferase/glycogen phosphorylase"/>
    <property type="match status" value="1"/>
</dbReference>
<accession>A0A075GII7</accession>
<dbReference type="Pfam" id="PF13692">
    <property type="entry name" value="Glyco_trans_1_4"/>
    <property type="match status" value="1"/>
</dbReference>
<sequence>MVGLLIAAVRDLDPPAGGAEMSLATLLKGVCEPGPLPEAEVLYLPSRETPHIDPAHLQQAWRATIFQSDARGDATPLTSDSELERVEINIPIEDWWSGLAWRLRGKSGQPNSMLQHQHLKRRNKKFAKMLKGKISEVKEQTERSGLSVIGITQLHWSAGAGEVFKELNIPYLVFVRDELQFIQPELYRSSLEGAAAVCCAGDGLGQQVASTFNVKAIRNVRLPVDFASRFGTIEEIETTRAGGLSNRIKNNDIDTPRIAIVGVTPEKGYEFYQRLLPHLSNIWPEARVDVYGGGSYAEELGKFDNTTWHGHTSVSEVFSRCDVHLLTVASTGSWGRVINEAGLFGVPSVSISIGSQPEAVGKGGMIVDKAADLDAWVNALRTTYTQREELGELARKHSGIVDHRRSIAAFRSVIKEFSEGL</sequence>
<dbReference type="GO" id="GO:0016740">
    <property type="term" value="F:transferase activity"/>
    <property type="evidence" value="ECO:0007669"/>
    <property type="project" value="UniProtKB-KW"/>
</dbReference>
<dbReference type="PANTHER" id="PTHR12526">
    <property type="entry name" value="GLYCOSYLTRANSFERASE"/>
    <property type="match status" value="1"/>
</dbReference>
<keyword evidence="1" id="KW-0808">Transferase</keyword>
<dbReference type="EMBL" id="KF900619">
    <property type="protein sequence ID" value="AIF01378.1"/>
    <property type="molecule type" value="Genomic_DNA"/>
</dbReference>
<reference evidence="1" key="1">
    <citation type="journal article" date="2014" name="Genome Biol. Evol.">
        <title>Pangenome evidence for extensive interdomain horizontal transfer affecting lineage core and shell genes in uncultured planktonic thaumarchaeota and euryarchaeota.</title>
        <authorList>
            <person name="Deschamps P."/>
            <person name="Zivanovic Y."/>
            <person name="Moreira D."/>
            <person name="Rodriguez-Valera F."/>
            <person name="Lopez-Garcia P."/>
        </authorList>
    </citation>
    <scope>NUCLEOTIDE SEQUENCE</scope>
</reference>
<proteinExistence type="predicted"/>
<name>A0A075GII7_9EURY</name>
<protein>
    <submittedName>
        <fullName evidence="1">Glycosyl transferase</fullName>
    </submittedName>
</protein>
<organism evidence="1">
    <name type="scientific">uncultured marine group II/III euryarchaeote KM3_146_G03</name>
    <dbReference type="NCBI Taxonomy" id="1457881"/>
    <lineage>
        <taxon>Archaea</taxon>
        <taxon>Methanobacteriati</taxon>
        <taxon>Methanobacteriota</taxon>
        <taxon>environmental samples</taxon>
    </lineage>
</organism>
<dbReference type="AlphaFoldDB" id="A0A075GII7"/>
<dbReference type="Gene3D" id="3.40.50.2000">
    <property type="entry name" value="Glycogen Phosphorylase B"/>
    <property type="match status" value="1"/>
</dbReference>
<evidence type="ECO:0000313" key="1">
    <source>
        <dbReference type="EMBL" id="AIF01378.1"/>
    </source>
</evidence>